<dbReference type="AlphaFoldDB" id="A0A0V1DGH6"/>
<dbReference type="EMBL" id="JYDI01000007">
    <property type="protein sequence ID" value="KRY60210.1"/>
    <property type="molecule type" value="Genomic_DNA"/>
</dbReference>
<comment type="caution">
    <text evidence="1">The sequence shown here is derived from an EMBL/GenBank/DDBJ whole genome shotgun (WGS) entry which is preliminary data.</text>
</comment>
<proteinExistence type="predicted"/>
<organism evidence="1 2">
    <name type="scientific">Trichinella britovi</name>
    <name type="common">Parasitic roundworm</name>
    <dbReference type="NCBI Taxonomy" id="45882"/>
    <lineage>
        <taxon>Eukaryota</taxon>
        <taxon>Metazoa</taxon>
        <taxon>Ecdysozoa</taxon>
        <taxon>Nematoda</taxon>
        <taxon>Enoplea</taxon>
        <taxon>Dorylaimia</taxon>
        <taxon>Trichinellida</taxon>
        <taxon>Trichinellidae</taxon>
        <taxon>Trichinella</taxon>
    </lineage>
</organism>
<accession>A0A0V1DGH6</accession>
<protein>
    <submittedName>
        <fullName evidence="1">Uncharacterized protein</fullName>
    </submittedName>
</protein>
<evidence type="ECO:0000313" key="2">
    <source>
        <dbReference type="Proteomes" id="UP000054653"/>
    </source>
</evidence>
<sequence>MKLRATCSITCCCFSHSCSAKALQPRFYLRIRHCLQTGIHFGANVATGKKLKECIFSVRFFIKRNIVTWLFLKFYSILKDDVVNNQYRKIRLFSGYNENLVKVLEESEHCGVFDGKENDLLNVLLKIRLNNCGILNTETFACLN</sequence>
<reference evidence="1 2" key="1">
    <citation type="submission" date="2015-01" db="EMBL/GenBank/DDBJ databases">
        <title>Evolution of Trichinella species and genotypes.</title>
        <authorList>
            <person name="Korhonen P.K."/>
            <person name="Edoardo P."/>
            <person name="Giuseppe L.R."/>
            <person name="Gasser R.B."/>
        </authorList>
    </citation>
    <scope>NUCLEOTIDE SEQUENCE [LARGE SCALE GENOMIC DNA]</scope>
    <source>
        <strain evidence="1">ISS120</strain>
    </source>
</reference>
<evidence type="ECO:0000313" key="1">
    <source>
        <dbReference type="EMBL" id="KRY60210.1"/>
    </source>
</evidence>
<name>A0A0V1DGH6_TRIBR</name>
<dbReference type="Proteomes" id="UP000054653">
    <property type="component" value="Unassembled WGS sequence"/>
</dbReference>
<gene>
    <name evidence="1" type="ORF">T03_2750</name>
</gene>
<keyword evidence="2" id="KW-1185">Reference proteome</keyword>